<name>A0A398B7R0_9BACI</name>
<evidence type="ECO:0000313" key="3">
    <source>
        <dbReference type="Proteomes" id="UP000265816"/>
    </source>
</evidence>
<evidence type="ECO:0000313" key="2">
    <source>
        <dbReference type="EMBL" id="RID85892.1"/>
    </source>
</evidence>
<reference evidence="2 3" key="1">
    <citation type="submission" date="2018-08" db="EMBL/GenBank/DDBJ databases">
        <title>Bacillus jemisoniae sp. nov., Bacillus chryseoplanitiae sp. nov., Bacillus resnikiae sp. nov., and Bacillus frankliniae sp. nov., isolated from Viking spacecraft and associated surfaces.</title>
        <authorList>
            <person name="Seuylemezian A."/>
            <person name="Vaishampayan P."/>
        </authorList>
    </citation>
    <scope>NUCLEOTIDE SEQUENCE [LARGE SCALE GENOMIC DNA]</scope>
    <source>
        <strain evidence="2 3">JJ-247</strain>
    </source>
</reference>
<protein>
    <submittedName>
        <fullName evidence="2">Uncharacterized protein</fullName>
    </submittedName>
</protein>
<dbReference type="AlphaFoldDB" id="A0A398B7R0"/>
<dbReference type="EMBL" id="QWVT01000015">
    <property type="protein sequence ID" value="RID85892.1"/>
    <property type="molecule type" value="Genomic_DNA"/>
</dbReference>
<proteinExistence type="predicted"/>
<keyword evidence="3" id="KW-1185">Reference proteome</keyword>
<feature type="region of interest" description="Disordered" evidence="1">
    <location>
        <begin position="1"/>
        <end position="38"/>
    </location>
</feature>
<accession>A0A398B7R0</accession>
<organism evidence="2 3">
    <name type="scientific">Mesobacillus zeae</name>
    <dbReference type="NCBI Taxonomy" id="1917180"/>
    <lineage>
        <taxon>Bacteria</taxon>
        <taxon>Bacillati</taxon>
        <taxon>Bacillota</taxon>
        <taxon>Bacilli</taxon>
        <taxon>Bacillales</taxon>
        <taxon>Bacillaceae</taxon>
        <taxon>Mesobacillus</taxon>
    </lineage>
</organism>
<dbReference type="OrthoDB" id="2924022at2"/>
<evidence type="ECO:0000256" key="1">
    <source>
        <dbReference type="SAM" id="MobiDB-lite"/>
    </source>
</evidence>
<comment type="caution">
    <text evidence="2">The sequence shown here is derived from an EMBL/GenBank/DDBJ whole genome shotgun (WGS) entry which is preliminary data.</text>
</comment>
<dbReference type="Proteomes" id="UP000265816">
    <property type="component" value="Unassembled WGS sequence"/>
</dbReference>
<sequence>MTVKKNDRLTNAPENTEITIHTGDTMPNKKNTPGDSVAKHKDLEMANLILTGDEIRQQNENL</sequence>
<gene>
    <name evidence="2" type="ORF">D1970_08590</name>
</gene>